<evidence type="ECO:0008006" key="12">
    <source>
        <dbReference type="Google" id="ProtNLM"/>
    </source>
</evidence>
<dbReference type="KEGG" id="mng:MNEG_12519"/>
<dbReference type="EMBL" id="KK103505">
    <property type="protein sequence ID" value="KIY95441.1"/>
    <property type="molecule type" value="Genomic_DNA"/>
</dbReference>
<keyword evidence="4" id="KW-0378">Hydrolase</keyword>
<keyword evidence="11" id="KW-1185">Reference proteome</keyword>
<sequence length="234" mass="25032">MPRLATTPLLLLQLLLQLLLLAYPGIAHKGCGRASVAQRERESIRRSVLMNAYQAAKESAATARAPAPPPLPPAPPRIWLDFRLDGWADDDGMRAQIESDTMPTAVRVLRKLFQVRRPTPGNLLLPSGWASKTCLDAAVDPEFVSGSGQGRPVDFVLYVTSAPCAAGTVAYAGACAVGGEDSRPVMGSINLCPGAYDVLTPRRQMEVIVHELLHALVSAPAAPAPAPHHGRRLR</sequence>
<dbReference type="GO" id="GO:0007155">
    <property type="term" value="P:cell adhesion"/>
    <property type="evidence" value="ECO:0007669"/>
    <property type="project" value="InterPro"/>
</dbReference>
<keyword evidence="2" id="KW-0645">Protease</keyword>
<dbReference type="GO" id="GO:0004222">
    <property type="term" value="F:metalloendopeptidase activity"/>
    <property type="evidence" value="ECO:0007669"/>
    <property type="project" value="InterPro"/>
</dbReference>
<reference evidence="10 11" key="1">
    <citation type="journal article" date="2013" name="BMC Genomics">
        <title>Reconstruction of the lipid metabolism for the microalga Monoraphidium neglectum from its genome sequence reveals characteristics suitable for biofuel production.</title>
        <authorList>
            <person name="Bogen C."/>
            <person name="Al-Dilaimi A."/>
            <person name="Albersmeier A."/>
            <person name="Wichmann J."/>
            <person name="Grundmann M."/>
            <person name="Rupp O."/>
            <person name="Lauersen K.J."/>
            <person name="Blifernez-Klassen O."/>
            <person name="Kalinowski J."/>
            <person name="Goesmann A."/>
            <person name="Mussgnug J.H."/>
            <person name="Kruse O."/>
        </authorList>
    </citation>
    <scope>NUCLEOTIDE SEQUENCE [LARGE SCALE GENOMIC DNA]</scope>
    <source>
        <strain evidence="10 11">SAG 48.87</strain>
    </source>
</reference>
<gene>
    <name evidence="10" type="ORF">MNEG_12519</name>
</gene>
<dbReference type="Gene3D" id="3.10.170.20">
    <property type="match status" value="1"/>
</dbReference>
<dbReference type="GO" id="GO:0005737">
    <property type="term" value="C:cytoplasm"/>
    <property type="evidence" value="ECO:0007669"/>
    <property type="project" value="TreeGrafter"/>
</dbReference>
<evidence type="ECO:0000256" key="4">
    <source>
        <dbReference type="ARBA" id="ARBA00022801"/>
    </source>
</evidence>
<evidence type="ECO:0000256" key="3">
    <source>
        <dbReference type="ARBA" id="ARBA00022723"/>
    </source>
</evidence>
<dbReference type="SUPFAM" id="SSF55486">
    <property type="entry name" value="Metalloproteases ('zincins'), catalytic domain"/>
    <property type="match status" value="1"/>
</dbReference>
<feature type="chain" id="PRO_5002246910" description="Leishmanolysin-like peptidase" evidence="9">
    <location>
        <begin position="28"/>
        <end position="234"/>
    </location>
</feature>
<proteinExistence type="inferred from homology"/>
<accession>A0A0D2M1X0</accession>
<evidence type="ECO:0000256" key="2">
    <source>
        <dbReference type="ARBA" id="ARBA00022670"/>
    </source>
</evidence>
<keyword evidence="3 8" id="KW-0479">Metal-binding</keyword>
<dbReference type="GeneID" id="25729889"/>
<dbReference type="InterPro" id="IPR001577">
    <property type="entry name" value="Peptidase_M8"/>
</dbReference>
<organism evidence="10 11">
    <name type="scientific">Monoraphidium neglectum</name>
    <dbReference type="NCBI Taxonomy" id="145388"/>
    <lineage>
        <taxon>Eukaryota</taxon>
        <taxon>Viridiplantae</taxon>
        <taxon>Chlorophyta</taxon>
        <taxon>core chlorophytes</taxon>
        <taxon>Chlorophyceae</taxon>
        <taxon>CS clade</taxon>
        <taxon>Sphaeropleales</taxon>
        <taxon>Selenastraceae</taxon>
        <taxon>Monoraphidium</taxon>
    </lineage>
</organism>
<dbReference type="Proteomes" id="UP000054498">
    <property type="component" value="Unassembled WGS sequence"/>
</dbReference>
<evidence type="ECO:0000256" key="6">
    <source>
        <dbReference type="ARBA" id="ARBA00023049"/>
    </source>
</evidence>
<comment type="cofactor">
    <cofactor evidence="8">
        <name>Zn(2+)</name>
        <dbReference type="ChEBI" id="CHEBI:29105"/>
    </cofactor>
    <text evidence="8">Binds 1 zinc ion per subunit.</text>
</comment>
<evidence type="ECO:0000256" key="1">
    <source>
        <dbReference type="ARBA" id="ARBA00005860"/>
    </source>
</evidence>
<name>A0A0D2M1X0_9CHLO</name>
<keyword evidence="9" id="KW-0732">Signal</keyword>
<dbReference type="Pfam" id="PF01457">
    <property type="entry name" value="Peptidase_M8"/>
    <property type="match status" value="1"/>
</dbReference>
<keyword evidence="5 8" id="KW-0862">Zinc</keyword>
<evidence type="ECO:0000313" key="11">
    <source>
        <dbReference type="Proteomes" id="UP000054498"/>
    </source>
</evidence>
<dbReference type="GO" id="GO:0016020">
    <property type="term" value="C:membrane"/>
    <property type="evidence" value="ECO:0007669"/>
    <property type="project" value="InterPro"/>
</dbReference>
<evidence type="ECO:0000256" key="9">
    <source>
        <dbReference type="SAM" id="SignalP"/>
    </source>
</evidence>
<dbReference type="OrthoDB" id="5856025at2759"/>
<feature type="binding site" evidence="8">
    <location>
        <position position="214"/>
    </location>
    <ligand>
        <name>Zn(2+)</name>
        <dbReference type="ChEBI" id="CHEBI:29105"/>
        <note>catalytic</note>
    </ligand>
</feature>
<dbReference type="AlphaFoldDB" id="A0A0D2M1X0"/>
<dbReference type="PANTHER" id="PTHR10942:SF0">
    <property type="entry name" value="LEISHMANOLYSIN-LIKE PEPTIDASE"/>
    <property type="match status" value="1"/>
</dbReference>
<feature type="signal peptide" evidence="9">
    <location>
        <begin position="1"/>
        <end position="27"/>
    </location>
</feature>
<evidence type="ECO:0000256" key="5">
    <source>
        <dbReference type="ARBA" id="ARBA00022833"/>
    </source>
</evidence>
<protein>
    <recommendedName>
        <fullName evidence="12">Leishmanolysin-like peptidase</fullName>
    </recommendedName>
</protein>
<evidence type="ECO:0000256" key="8">
    <source>
        <dbReference type="PIRSR" id="PIRSR601577-2"/>
    </source>
</evidence>
<evidence type="ECO:0000313" key="10">
    <source>
        <dbReference type="EMBL" id="KIY95441.1"/>
    </source>
</evidence>
<dbReference type="GO" id="GO:0046872">
    <property type="term" value="F:metal ion binding"/>
    <property type="evidence" value="ECO:0007669"/>
    <property type="project" value="UniProtKB-KW"/>
</dbReference>
<comment type="similarity">
    <text evidence="1">Belongs to the peptidase M8 family.</text>
</comment>
<dbReference type="RefSeq" id="XP_013894461.1">
    <property type="nucleotide sequence ID" value="XM_014039007.1"/>
</dbReference>
<dbReference type="PANTHER" id="PTHR10942">
    <property type="entry name" value="LEISHMANOLYSIN-LIKE PEPTIDASE"/>
    <property type="match status" value="1"/>
</dbReference>
<evidence type="ECO:0000256" key="7">
    <source>
        <dbReference type="PIRSR" id="PIRSR601577-1"/>
    </source>
</evidence>
<feature type="active site" evidence="7">
    <location>
        <position position="211"/>
    </location>
</feature>
<keyword evidence="6 8" id="KW-0482">Metalloprotease</keyword>
<feature type="binding site" evidence="8">
    <location>
        <position position="210"/>
    </location>
    <ligand>
        <name>Zn(2+)</name>
        <dbReference type="ChEBI" id="CHEBI:29105"/>
        <note>catalytic</note>
    </ligand>
</feature>
<dbReference type="GO" id="GO:0006508">
    <property type="term" value="P:proteolysis"/>
    <property type="evidence" value="ECO:0007669"/>
    <property type="project" value="UniProtKB-KW"/>
</dbReference>